<evidence type="ECO:0000256" key="7">
    <source>
        <dbReference type="ARBA" id="ARBA00023146"/>
    </source>
</evidence>
<comment type="caution">
    <text evidence="13">The sequence shown here is derived from an EMBL/GenBank/DDBJ whole genome shotgun (WGS) entry which is preliminary data.</text>
</comment>
<evidence type="ECO:0000313" key="14">
    <source>
        <dbReference type="Proteomes" id="UP000177067"/>
    </source>
</evidence>
<evidence type="ECO:0000256" key="4">
    <source>
        <dbReference type="ARBA" id="ARBA00022741"/>
    </source>
</evidence>
<evidence type="ECO:0000256" key="3">
    <source>
        <dbReference type="ARBA" id="ARBA00022598"/>
    </source>
</evidence>
<accession>A0A1F6LGP7</accession>
<keyword evidence="6 10" id="KW-0648">Protein biosynthesis</keyword>
<sequence>MLSSLKQQLIKALYSAGVTGSIELVTPPKPEMGEFAFACFNYAKKLNLNPAESAKILVEDLQKEIAEIDILDKVEAVGPYVNFYLNSSLLAEKILGSITPDYGKQEKKNKKVLIEYAQPNTHKAFHIGHLRGTITGESLSRIMEMCGYNVVRVNYQGDVGMHIAKAIWAIIRNKEKYDSLKHSSVEEKVQFLGMAYADGAKAFESDEKSKAEIVDINAKIYKQDKSIKEIYGETRAWSLEYFDKIYIKLDTHFDRLFFESEVFERAIGIVKNFLIEHLFAESEGAIIYRGSTQGLHDRVFLSSMGLPTYEAKDLALAELQFKEFNPDKIIHVIAREQTEYLRVIFQVLERTLPNSRGKESHLAFGWVSLKSGKMSSRSGQVVLAEDLINDINKKILGIMEESDIKNKEFISEKVSLGALKYSFLKTGVHNDIVFDLEESVSLSGDSGPYLMYIVARINRILDKAGSRNFFKKLFKKKNVLPKNIDSIEKQLLMKLAEFNDIIKIACDNHDPSKIAQYLFSVAQLFNNFYHELPILKAENEDKKFRIEIIKSVHIVMTKGLYLLGISTVKEM</sequence>
<dbReference type="SMART" id="SM01016">
    <property type="entry name" value="Arg_tRNA_synt_N"/>
    <property type="match status" value="1"/>
</dbReference>
<dbReference type="EMBL" id="MFPS01000009">
    <property type="protein sequence ID" value="OGH58610.1"/>
    <property type="molecule type" value="Genomic_DNA"/>
</dbReference>
<evidence type="ECO:0000256" key="5">
    <source>
        <dbReference type="ARBA" id="ARBA00022840"/>
    </source>
</evidence>
<dbReference type="GO" id="GO:0005737">
    <property type="term" value="C:cytoplasm"/>
    <property type="evidence" value="ECO:0007669"/>
    <property type="project" value="UniProtKB-UniRule"/>
</dbReference>
<evidence type="ECO:0000256" key="6">
    <source>
        <dbReference type="ARBA" id="ARBA00022917"/>
    </source>
</evidence>
<dbReference type="InterPro" id="IPR036695">
    <property type="entry name" value="Arg-tRNA-synth_N_sf"/>
</dbReference>
<dbReference type="EC" id="6.1.1.19" evidence="2 9"/>
<dbReference type="SMART" id="SM00836">
    <property type="entry name" value="DALR_1"/>
    <property type="match status" value="1"/>
</dbReference>
<keyword evidence="4 10" id="KW-0547">Nucleotide-binding</keyword>
<dbReference type="Pfam" id="PF03485">
    <property type="entry name" value="Arg_tRNA_synt_N"/>
    <property type="match status" value="1"/>
</dbReference>
<evidence type="ECO:0000256" key="10">
    <source>
        <dbReference type="RuleBase" id="RU363038"/>
    </source>
</evidence>
<protein>
    <recommendedName>
        <fullName evidence="2 9">Arginine--tRNA ligase</fullName>
        <ecNumber evidence="2 9">6.1.1.19</ecNumber>
    </recommendedName>
</protein>
<dbReference type="Gene3D" id="1.10.730.10">
    <property type="entry name" value="Isoleucyl-tRNA Synthetase, Domain 1"/>
    <property type="match status" value="1"/>
</dbReference>
<dbReference type="PANTHER" id="PTHR11956">
    <property type="entry name" value="ARGINYL-TRNA SYNTHETASE"/>
    <property type="match status" value="1"/>
</dbReference>
<keyword evidence="7 10" id="KW-0030">Aminoacyl-tRNA synthetase</keyword>
<feature type="domain" description="DALR anticodon binding" evidence="11">
    <location>
        <begin position="450"/>
        <end position="571"/>
    </location>
</feature>
<dbReference type="SUPFAM" id="SSF47323">
    <property type="entry name" value="Anticodon-binding domain of a subclass of class I aminoacyl-tRNA synthetases"/>
    <property type="match status" value="1"/>
</dbReference>
<dbReference type="InterPro" id="IPR009080">
    <property type="entry name" value="tRNAsynth_Ia_anticodon-bd"/>
</dbReference>
<dbReference type="NCBIfam" id="TIGR00456">
    <property type="entry name" value="argS"/>
    <property type="match status" value="1"/>
</dbReference>
<dbReference type="Gene3D" id="3.40.50.620">
    <property type="entry name" value="HUPs"/>
    <property type="match status" value="1"/>
</dbReference>
<dbReference type="Gene3D" id="3.30.1360.70">
    <property type="entry name" value="Arginyl tRNA synthetase N-terminal domain"/>
    <property type="match status" value="1"/>
</dbReference>
<gene>
    <name evidence="13" type="ORF">A2725_02830</name>
</gene>
<dbReference type="SUPFAM" id="SSF52374">
    <property type="entry name" value="Nucleotidylyl transferase"/>
    <property type="match status" value="1"/>
</dbReference>
<comment type="catalytic activity">
    <reaction evidence="8">
        <text>tRNA(Arg) + L-arginine + ATP = L-arginyl-tRNA(Arg) + AMP + diphosphate</text>
        <dbReference type="Rhea" id="RHEA:20301"/>
        <dbReference type="Rhea" id="RHEA-COMP:9658"/>
        <dbReference type="Rhea" id="RHEA-COMP:9673"/>
        <dbReference type="ChEBI" id="CHEBI:30616"/>
        <dbReference type="ChEBI" id="CHEBI:32682"/>
        <dbReference type="ChEBI" id="CHEBI:33019"/>
        <dbReference type="ChEBI" id="CHEBI:78442"/>
        <dbReference type="ChEBI" id="CHEBI:78513"/>
        <dbReference type="ChEBI" id="CHEBI:456215"/>
        <dbReference type="EC" id="6.1.1.19"/>
    </reaction>
</comment>
<comment type="similarity">
    <text evidence="1 10">Belongs to the class-I aminoacyl-tRNA synthetase family.</text>
</comment>
<dbReference type="InterPro" id="IPR014729">
    <property type="entry name" value="Rossmann-like_a/b/a_fold"/>
</dbReference>
<name>A0A1F6LGP7_9BACT</name>
<dbReference type="AlphaFoldDB" id="A0A1F6LGP7"/>
<proteinExistence type="inferred from homology"/>
<dbReference type="PRINTS" id="PR01038">
    <property type="entry name" value="TRNASYNTHARG"/>
</dbReference>
<evidence type="ECO:0000313" key="13">
    <source>
        <dbReference type="EMBL" id="OGH58610.1"/>
    </source>
</evidence>
<dbReference type="GO" id="GO:0006420">
    <property type="term" value="P:arginyl-tRNA aminoacylation"/>
    <property type="evidence" value="ECO:0007669"/>
    <property type="project" value="UniProtKB-UniRule"/>
</dbReference>
<evidence type="ECO:0000259" key="11">
    <source>
        <dbReference type="SMART" id="SM00836"/>
    </source>
</evidence>
<evidence type="ECO:0000256" key="1">
    <source>
        <dbReference type="ARBA" id="ARBA00005594"/>
    </source>
</evidence>
<evidence type="ECO:0000256" key="9">
    <source>
        <dbReference type="NCBIfam" id="TIGR00456"/>
    </source>
</evidence>
<dbReference type="InterPro" id="IPR008909">
    <property type="entry name" value="DALR_anticod-bd"/>
</dbReference>
<keyword evidence="3 10" id="KW-0436">Ligase</keyword>
<dbReference type="Pfam" id="PF00750">
    <property type="entry name" value="tRNA-synt_1d"/>
    <property type="match status" value="1"/>
</dbReference>
<evidence type="ECO:0000256" key="2">
    <source>
        <dbReference type="ARBA" id="ARBA00012837"/>
    </source>
</evidence>
<dbReference type="GO" id="GO:0004814">
    <property type="term" value="F:arginine-tRNA ligase activity"/>
    <property type="evidence" value="ECO:0007669"/>
    <property type="project" value="UniProtKB-UniRule"/>
</dbReference>
<dbReference type="InterPro" id="IPR001278">
    <property type="entry name" value="Arg-tRNA-ligase"/>
</dbReference>
<dbReference type="Proteomes" id="UP000177067">
    <property type="component" value="Unassembled WGS sequence"/>
</dbReference>
<reference evidence="13 14" key="1">
    <citation type="journal article" date="2016" name="Nat. Commun.">
        <title>Thousands of microbial genomes shed light on interconnected biogeochemical processes in an aquifer system.</title>
        <authorList>
            <person name="Anantharaman K."/>
            <person name="Brown C.T."/>
            <person name="Hug L.A."/>
            <person name="Sharon I."/>
            <person name="Castelle C.J."/>
            <person name="Probst A.J."/>
            <person name="Thomas B.C."/>
            <person name="Singh A."/>
            <person name="Wilkins M.J."/>
            <person name="Karaoz U."/>
            <person name="Brodie E.L."/>
            <person name="Williams K.H."/>
            <person name="Hubbard S.S."/>
            <person name="Banfield J.F."/>
        </authorList>
    </citation>
    <scope>NUCLEOTIDE SEQUENCE [LARGE SCALE GENOMIC DNA]</scope>
</reference>
<dbReference type="InterPro" id="IPR035684">
    <property type="entry name" value="ArgRS_core"/>
</dbReference>
<dbReference type="GO" id="GO:0005524">
    <property type="term" value="F:ATP binding"/>
    <property type="evidence" value="ECO:0007669"/>
    <property type="project" value="UniProtKB-KW"/>
</dbReference>
<feature type="domain" description="Arginyl tRNA synthetase N-terminal" evidence="12">
    <location>
        <begin position="3"/>
        <end position="85"/>
    </location>
</feature>
<evidence type="ECO:0000259" key="12">
    <source>
        <dbReference type="SMART" id="SM01016"/>
    </source>
</evidence>
<dbReference type="Pfam" id="PF05746">
    <property type="entry name" value="DALR_1"/>
    <property type="match status" value="1"/>
</dbReference>
<dbReference type="InterPro" id="IPR005148">
    <property type="entry name" value="Arg-tRNA-synth_N"/>
</dbReference>
<dbReference type="SUPFAM" id="SSF55190">
    <property type="entry name" value="Arginyl-tRNA synthetase (ArgRS), N-terminal 'additional' domain"/>
    <property type="match status" value="1"/>
</dbReference>
<dbReference type="PANTHER" id="PTHR11956:SF5">
    <property type="entry name" value="ARGININE--TRNA LIGASE, CYTOPLASMIC"/>
    <property type="match status" value="1"/>
</dbReference>
<evidence type="ECO:0000256" key="8">
    <source>
        <dbReference type="ARBA" id="ARBA00049339"/>
    </source>
</evidence>
<keyword evidence="5 10" id="KW-0067">ATP-binding</keyword>
<organism evidence="13 14">
    <name type="scientific">Candidatus Magasanikbacteria bacterium RIFCSPHIGHO2_01_FULL_33_34</name>
    <dbReference type="NCBI Taxonomy" id="1798671"/>
    <lineage>
        <taxon>Bacteria</taxon>
        <taxon>Candidatus Magasanikiibacteriota</taxon>
    </lineage>
</organism>